<keyword evidence="3 9" id="KW-0812">Transmembrane</keyword>
<evidence type="ECO:0000313" key="11">
    <source>
        <dbReference type="EMBL" id="CAL1680507.1"/>
    </source>
</evidence>
<dbReference type="InterPro" id="IPR044775">
    <property type="entry name" value="MFS_ERD6/Tret1-like"/>
</dbReference>
<dbReference type="InterPro" id="IPR005828">
    <property type="entry name" value="MFS_sugar_transport-like"/>
</dbReference>
<feature type="transmembrane region" description="Helical" evidence="9">
    <location>
        <begin position="341"/>
        <end position="367"/>
    </location>
</feature>
<accession>A0AAV2NLJ0</accession>
<dbReference type="EMBL" id="OZ034825">
    <property type="protein sequence ID" value="CAL1680507.1"/>
    <property type="molecule type" value="Genomic_DNA"/>
</dbReference>
<dbReference type="SUPFAM" id="SSF103473">
    <property type="entry name" value="MFS general substrate transporter"/>
    <property type="match status" value="1"/>
</dbReference>
<dbReference type="FunFam" id="1.20.1250.20:FF:000055">
    <property type="entry name" value="Facilitated trehalose transporter Tret1-2 homolog"/>
    <property type="match status" value="1"/>
</dbReference>
<dbReference type="Gene3D" id="1.20.1250.20">
    <property type="entry name" value="MFS general substrate transporter like domains"/>
    <property type="match status" value="1"/>
</dbReference>
<feature type="transmembrane region" description="Helical" evidence="9">
    <location>
        <begin position="104"/>
        <end position="125"/>
    </location>
</feature>
<evidence type="ECO:0000259" key="10">
    <source>
        <dbReference type="PROSITE" id="PS50850"/>
    </source>
</evidence>
<dbReference type="GO" id="GO:0005886">
    <property type="term" value="C:plasma membrane"/>
    <property type="evidence" value="ECO:0007669"/>
    <property type="project" value="UniProtKB-SubCell"/>
</dbReference>
<keyword evidence="6" id="KW-0325">Glycoprotein</keyword>
<evidence type="ECO:0000256" key="3">
    <source>
        <dbReference type="ARBA" id="ARBA00022692"/>
    </source>
</evidence>
<evidence type="ECO:0000256" key="7">
    <source>
        <dbReference type="ARBA" id="ARBA00024348"/>
    </source>
</evidence>
<feature type="transmembrane region" description="Helical" evidence="9">
    <location>
        <begin position="79"/>
        <end position="98"/>
    </location>
</feature>
<keyword evidence="5 9" id="KW-0472">Membrane</keyword>
<dbReference type="CDD" id="cd17358">
    <property type="entry name" value="MFS_GLUT6_8_Class3_like"/>
    <property type="match status" value="1"/>
</dbReference>
<dbReference type="PANTHER" id="PTHR48021">
    <property type="match status" value="1"/>
</dbReference>
<proteinExistence type="inferred from homology"/>
<feature type="transmembrane region" description="Helical" evidence="9">
    <location>
        <begin position="282"/>
        <end position="302"/>
    </location>
</feature>
<feature type="transmembrane region" description="Helical" evidence="9">
    <location>
        <begin position="309"/>
        <end position="329"/>
    </location>
</feature>
<dbReference type="PROSITE" id="PS00217">
    <property type="entry name" value="SUGAR_TRANSPORT_2"/>
    <property type="match status" value="1"/>
</dbReference>
<name>A0AAV2NLJ0_9HYME</name>
<dbReference type="NCBIfam" id="TIGR00879">
    <property type="entry name" value="SP"/>
    <property type="match status" value="1"/>
</dbReference>
<reference evidence="11" key="1">
    <citation type="submission" date="2024-04" db="EMBL/GenBank/DDBJ databases">
        <authorList>
            <consortium name="Molecular Ecology Group"/>
        </authorList>
    </citation>
    <scope>NUCLEOTIDE SEQUENCE</scope>
</reference>
<dbReference type="Proteomes" id="UP001497644">
    <property type="component" value="Chromosome 2"/>
</dbReference>
<evidence type="ECO:0000256" key="9">
    <source>
        <dbReference type="SAM" id="Phobius"/>
    </source>
</evidence>
<keyword evidence="12" id="KW-1185">Reference proteome</keyword>
<dbReference type="Pfam" id="PF00083">
    <property type="entry name" value="Sugar_tr"/>
    <property type="match status" value="1"/>
</dbReference>
<feature type="transmembrane region" description="Helical" evidence="9">
    <location>
        <begin position="5"/>
        <end position="24"/>
    </location>
</feature>
<feature type="transmembrane region" description="Helical" evidence="9">
    <location>
        <begin position="51"/>
        <end position="74"/>
    </location>
</feature>
<keyword evidence="4 9" id="KW-1133">Transmembrane helix</keyword>
<feature type="transmembrane region" description="Helical" evidence="9">
    <location>
        <begin position="244"/>
        <end position="262"/>
    </location>
</feature>
<feature type="domain" description="Major facilitator superfamily (MFS) profile" evidence="10">
    <location>
        <begin position="3"/>
        <end position="434"/>
    </location>
</feature>
<comment type="subcellular location">
    <subcellularLocation>
        <location evidence="1">Cell membrane</location>
        <topology evidence="1">Multi-pass membrane protein</topology>
    </subcellularLocation>
</comment>
<feature type="transmembrane region" description="Helical" evidence="9">
    <location>
        <begin position="408"/>
        <end position="430"/>
    </location>
</feature>
<dbReference type="PRINTS" id="PR00171">
    <property type="entry name" value="SUGRTRNSPORT"/>
</dbReference>
<gene>
    <name evidence="11" type="ORF">LPLAT_LOCUS6510</name>
</gene>
<evidence type="ECO:0000256" key="1">
    <source>
        <dbReference type="ARBA" id="ARBA00004651"/>
    </source>
</evidence>
<dbReference type="InterPro" id="IPR036259">
    <property type="entry name" value="MFS_trans_sf"/>
</dbReference>
<evidence type="ECO:0000313" key="12">
    <source>
        <dbReference type="Proteomes" id="UP001497644"/>
    </source>
</evidence>
<evidence type="ECO:0000256" key="2">
    <source>
        <dbReference type="ARBA" id="ARBA00022475"/>
    </source>
</evidence>
<dbReference type="InterPro" id="IPR050549">
    <property type="entry name" value="MFS_Trehalose_Transporter"/>
</dbReference>
<feature type="transmembrane region" description="Helical" evidence="9">
    <location>
        <begin position="137"/>
        <end position="155"/>
    </location>
</feature>
<dbReference type="GO" id="GO:0051119">
    <property type="term" value="F:sugar transmembrane transporter activity"/>
    <property type="evidence" value="ECO:0007669"/>
    <property type="project" value="InterPro"/>
</dbReference>
<evidence type="ECO:0000256" key="4">
    <source>
        <dbReference type="ARBA" id="ARBA00022989"/>
    </source>
</evidence>
<evidence type="ECO:0000256" key="8">
    <source>
        <dbReference type="RuleBase" id="RU003346"/>
    </source>
</evidence>
<dbReference type="AlphaFoldDB" id="A0AAV2NLJ0"/>
<feature type="transmembrane region" description="Helical" evidence="9">
    <location>
        <begin position="379"/>
        <end position="402"/>
    </location>
</feature>
<dbReference type="InterPro" id="IPR003663">
    <property type="entry name" value="Sugar/inositol_transpt"/>
</dbReference>
<sequence length="456" mass="50331">MKKLYLAAIAGNLGMLSIGQFFGWSSPSLPILMQGKDEKYSVRLTPEEASWVASLLTFGSAVGAIICAVIVNVFGRKNIMLFAAVPSIISWLMIAFATSSRELYISRFISGLATGIAYSVTPMYLGEISPAHIRGNLTSMLTVAVKVGILIEYVIGPFLSVQNLAFVSLVGPCLFMLIFIWLPESPYHLMRRNAKQQAINSLVQLRGKEDVYNEADNIEQFVKVDLANKTGFRELLCVPGNRRALIIILCLGVIQQMSGSQPVAQYAQIIFDQANGNLEGKYLTIILGAVQLIFTIICMFITDHSGRKSLLIISCIGTTCSTAMIATYFNLQYNHMNTNDLVWLPTTGVIMFVITYALGLAPLLFTLLSELFPTNVKALGSTVVLVLINLLAFIVTTLYLIIADIAGIHIPFWIFTACGLVSPLFIFFYIPETKGKTLEQIQEKLQSNYRSSKNRK</sequence>
<keyword evidence="2" id="KW-1003">Cell membrane</keyword>
<evidence type="ECO:0000256" key="5">
    <source>
        <dbReference type="ARBA" id="ARBA00023136"/>
    </source>
</evidence>
<protein>
    <recommendedName>
        <fullName evidence="10">Major facilitator superfamily (MFS) profile domain-containing protein</fullName>
    </recommendedName>
</protein>
<dbReference type="PROSITE" id="PS50850">
    <property type="entry name" value="MFS"/>
    <property type="match status" value="1"/>
</dbReference>
<keyword evidence="8" id="KW-0813">Transport</keyword>
<evidence type="ECO:0000256" key="6">
    <source>
        <dbReference type="ARBA" id="ARBA00023180"/>
    </source>
</evidence>
<dbReference type="InterPro" id="IPR020846">
    <property type="entry name" value="MFS_dom"/>
</dbReference>
<dbReference type="PANTHER" id="PTHR48021:SF46">
    <property type="entry name" value="MAJOR FACILITATOR SUPERFAMILY (MFS) PROFILE DOMAIN-CONTAINING PROTEIN"/>
    <property type="match status" value="1"/>
</dbReference>
<feature type="transmembrane region" description="Helical" evidence="9">
    <location>
        <begin position="161"/>
        <end position="182"/>
    </location>
</feature>
<organism evidence="11 12">
    <name type="scientific">Lasius platythorax</name>
    <dbReference type="NCBI Taxonomy" id="488582"/>
    <lineage>
        <taxon>Eukaryota</taxon>
        <taxon>Metazoa</taxon>
        <taxon>Ecdysozoa</taxon>
        <taxon>Arthropoda</taxon>
        <taxon>Hexapoda</taxon>
        <taxon>Insecta</taxon>
        <taxon>Pterygota</taxon>
        <taxon>Neoptera</taxon>
        <taxon>Endopterygota</taxon>
        <taxon>Hymenoptera</taxon>
        <taxon>Apocrita</taxon>
        <taxon>Aculeata</taxon>
        <taxon>Formicoidea</taxon>
        <taxon>Formicidae</taxon>
        <taxon>Formicinae</taxon>
        <taxon>Lasius</taxon>
        <taxon>Lasius</taxon>
    </lineage>
</organism>
<dbReference type="InterPro" id="IPR005829">
    <property type="entry name" value="Sugar_transporter_CS"/>
</dbReference>
<comment type="similarity">
    <text evidence="7">Belongs to the major facilitator superfamily. Sugar transporter (TC 2.A.1.1) family. Trehalose transporter subfamily.</text>
</comment>